<organism evidence="10 11">
    <name type="scientific">Streptomyces liangshanensis</name>
    <dbReference type="NCBI Taxonomy" id="2717324"/>
    <lineage>
        <taxon>Bacteria</taxon>
        <taxon>Bacillati</taxon>
        <taxon>Actinomycetota</taxon>
        <taxon>Actinomycetes</taxon>
        <taxon>Kitasatosporales</taxon>
        <taxon>Streptomycetaceae</taxon>
        <taxon>Streptomyces</taxon>
    </lineage>
</organism>
<sequence>MTLLKIPKGGAVSTLSPTRVPASGPKSRRRQSAHRGHATAAWLLIAPALIGFLVFAVYPTVRGTYFSFTTYHILSPAEWTGLANFRQMIHDPVFWHSLRATLYFVVLSVTIGILVSLLTAVILHRLTRSTVIRGLVILPFLISGVVAAVIWSWMLDPQLGIVNVAIKAVTGQRVEFLGSSALAIPSVAMISVWKSMGYNAVLIFAGLQTIPGEIYEAARLDGASEVRMFRHITVPLLRPILAMVVILTVISSIQVFDIVQVATKGGPANASNVLQMYIYDTAFSQYNFGYASAMSLALFAMLTAITFIQLRVSRANESDTN</sequence>
<feature type="transmembrane region" description="Helical" evidence="7">
    <location>
        <begin position="288"/>
        <end position="308"/>
    </location>
</feature>
<evidence type="ECO:0000256" key="4">
    <source>
        <dbReference type="ARBA" id="ARBA00022692"/>
    </source>
</evidence>
<protein>
    <submittedName>
        <fullName evidence="10">Sugar ABC transporter permease</fullName>
    </submittedName>
</protein>
<evidence type="ECO:0000256" key="2">
    <source>
        <dbReference type="ARBA" id="ARBA00022448"/>
    </source>
</evidence>
<gene>
    <name evidence="10" type="ORF">HA039_07745</name>
</gene>
<evidence type="ECO:0000313" key="10">
    <source>
        <dbReference type="EMBL" id="QIQ02207.1"/>
    </source>
</evidence>
<feature type="transmembrane region" description="Helical" evidence="7">
    <location>
        <begin position="174"/>
        <end position="193"/>
    </location>
</feature>
<evidence type="ECO:0000256" key="8">
    <source>
        <dbReference type="SAM" id="MobiDB-lite"/>
    </source>
</evidence>
<dbReference type="CDD" id="cd06261">
    <property type="entry name" value="TM_PBP2"/>
    <property type="match status" value="1"/>
</dbReference>
<keyword evidence="4 7" id="KW-0812">Transmembrane</keyword>
<accession>A0A6G9GWB0</accession>
<dbReference type="AlphaFoldDB" id="A0A6G9GWB0"/>
<dbReference type="PROSITE" id="PS50928">
    <property type="entry name" value="ABC_TM1"/>
    <property type="match status" value="1"/>
</dbReference>
<keyword evidence="11" id="KW-1185">Reference proteome</keyword>
<name>A0A6G9GWB0_9ACTN</name>
<feature type="transmembrane region" description="Helical" evidence="7">
    <location>
        <begin position="102"/>
        <end position="123"/>
    </location>
</feature>
<reference evidence="10 11" key="1">
    <citation type="submission" date="2020-03" db="EMBL/GenBank/DDBJ databases">
        <title>A novel species.</title>
        <authorList>
            <person name="Gao J."/>
        </authorList>
    </citation>
    <scope>NUCLEOTIDE SEQUENCE [LARGE SCALE GENOMIC DNA]</scope>
    <source>
        <strain evidence="10 11">QMT-12</strain>
    </source>
</reference>
<dbReference type="PANTHER" id="PTHR30193">
    <property type="entry name" value="ABC TRANSPORTER PERMEASE PROTEIN"/>
    <property type="match status" value="1"/>
</dbReference>
<evidence type="ECO:0000256" key="5">
    <source>
        <dbReference type="ARBA" id="ARBA00022989"/>
    </source>
</evidence>
<comment type="similarity">
    <text evidence="7">Belongs to the binding-protein-dependent transport system permease family.</text>
</comment>
<proteinExistence type="inferred from homology"/>
<evidence type="ECO:0000259" key="9">
    <source>
        <dbReference type="PROSITE" id="PS50928"/>
    </source>
</evidence>
<dbReference type="EMBL" id="CP050177">
    <property type="protein sequence ID" value="QIQ02207.1"/>
    <property type="molecule type" value="Genomic_DNA"/>
</dbReference>
<dbReference type="InterPro" id="IPR051393">
    <property type="entry name" value="ABC_transporter_permease"/>
</dbReference>
<dbReference type="GO" id="GO:0005886">
    <property type="term" value="C:plasma membrane"/>
    <property type="evidence" value="ECO:0007669"/>
    <property type="project" value="UniProtKB-SubCell"/>
</dbReference>
<dbReference type="SUPFAM" id="SSF161098">
    <property type="entry name" value="MetI-like"/>
    <property type="match status" value="1"/>
</dbReference>
<dbReference type="RefSeq" id="WP_167025768.1">
    <property type="nucleotide sequence ID" value="NZ_CP050177.1"/>
</dbReference>
<dbReference type="InterPro" id="IPR035906">
    <property type="entry name" value="MetI-like_sf"/>
</dbReference>
<dbReference type="InterPro" id="IPR000515">
    <property type="entry name" value="MetI-like"/>
</dbReference>
<comment type="subcellular location">
    <subcellularLocation>
        <location evidence="1 7">Cell membrane</location>
        <topology evidence="1 7">Multi-pass membrane protein</topology>
    </subcellularLocation>
</comment>
<evidence type="ECO:0000256" key="6">
    <source>
        <dbReference type="ARBA" id="ARBA00023136"/>
    </source>
</evidence>
<feature type="region of interest" description="Disordered" evidence="8">
    <location>
        <begin position="1"/>
        <end position="34"/>
    </location>
</feature>
<evidence type="ECO:0000256" key="7">
    <source>
        <dbReference type="RuleBase" id="RU363032"/>
    </source>
</evidence>
<evidence type="ECO:0000256" key="1">
    <source>
        <dbReference type="ARBA" id="ARBA00004651"/>
    </source>
</evidence>
<feature type="transmembrane region" description="Helical" evidence="7">
    <location>
        <begin position="38"/>
        <end position="58"/>
    </location>
</feature>
<feature type="transmembrane region" description="Helical" evidence="7">
    <location>
        <begin position="135"/>
        <end position="154"/>
    </location>
</feature>
<feature type="domain" description="ABC transmembrane type-1" evidence="9">
    <location>
        <begin position="98"/>
        <end position="309"/>
    </location>
</feature>
<keyword evidence="5 7" id="KW-1133">Transmembrane helix</keyword>
<dbReference type="Gene3D" id="1.10.3720.10">
    <property type="entry name" value="MetI-like"/>
    <property type="match status" value="1"/>
</dbReference>
<feature type="transmembrane region" description="Helical" evidence="7">
    <location>
        <begin position="236"/>
        <end position="256"/>
    </location>
</feature>
<dbReference type="Pfam" id="PF00528">
    <property type="entry name" value="BPD_transp_1"/>
    <property type="match status" value="1"/>
</dbReference>
<evidence type="ECO:0000313" key="11">
    <source>
        <dbReference type="Proteomes" id="UP000501179"/>
    </source>
</evidence>
<dbReference type="KEGG" id="slia:HA039_07745"/>
<evidence type="ECO:0000256" key="3">
    <source>
        <dbReference type="ARBA" id="ARBA00022475"/>
    </source>
</evidence>
<keyword evidence="6 7" id="KW-0472">Membrane</keyword>
<keyword evidence="2 7" id="KW-0813">Transport</keyword>
<dbReference type="PANTHER" id="PTHR30193:SF41">
    <property type="entry name" value="DIACETYLCHITOBIOSE UPTAKE SYSTEM PERMEASE PROTEIN NGCF"/>
    <property type="match status" value="1"/>
</dbReference>
<keyword evidence="3" id="KW-1003">Cell membrane</keyword>
<dbReference type="Proteomes" id="UP000501179">
    <property type="component" value="Chromosome"/>
</dbReference>
<dbReference type="GO" id="GO:0055085">
    <property type="term" value="P:transmembrane transport"/>
    <property type="evidence" value="ECO:0007669"/>
    <property type="project" value="InterPro"/>
</dbReference>